<dbReference type="InterPro" id="IPR036676">
    <property type="entry name" value="PurM-like_C_sf"/>
</dbReference>
<gene>
    <name evidence="4" type="primary">hypE</name>
    <name evidence="4" type="ORF">DFR86_03995</name>
</gene>
<dbReference type="InterPro" id="IPR011854">
    <property type="entry name" value="HypE"/>
</dbReference>
<reference evidence="4 5" key="1">
    <citation type="submission" date="2018-05" db="EMBL/GenBank/DDBJ databases">
        <title>Complete Genome Sequences of Extremely Thermoacidophilic, Metal-Mobilizing Type-Strain Members of the Archaeal Family Sulfolobaceae: Acidianus brierleyi DSM-1651T, Acidianus sulfidivorans DSM-18786T, Metallosphaera hakonensis DSM-7519T, and Metallosphaera prunae DSM-10039T.</title>
        <authorList>
            <person name="Counts J.A."/>
            <person name="Kelly R.M."/>
        </authorList>
    </citation>
    <scope>NUCLEOTIDE SEQUENCE [LARGE SCALE GENOMIC DNA]</scope>
    <source>
        <strain evidence="4 5">JP7</strain>
    </source>
</reference>
<evidence type="ECO:0000259" key="2">
    <source>
        <dbReference type="Pfam" id="PF00586"/>
    </source>
</evidence>
<evidence type="ECO:0000259" key="3">
    <source>
        <dbReference type="Pfam" id="PF02769"/>
    </source>
</evidence>
<comment type="similarity">
    <text evidence="1">Belongs to the HypE family.</text>
</comment>
<dbReference type="NCBIfam" id="TIGR02124">
    <property type="entry name" value="hypE"/>
    <property type="match status" value="1"/>
</dbReference>
<dbReference type="AlphaFoldDB" id="A0A2U9IL80"/>
<evidence type="ECO:0000313" key="4">
    <source>
        <dbReference type="EMBL" id="AWR96799.1"/>
    </source>
</evidence>
<dbReference type="Proteomes" id="UP000248410">
    <property type="component" value="Chromosome"/>
</dbReference>
<evidence type="ECO:0000313" key="5">
    <source>
        <dbReference type="Proteomes" id="UP000248410"/>
    </source>
</evidence>
<proteinExistence type="inferred from homology"/>
<dbReference type="Gene3D" id="3.30.1330.10">
    <property type="entry name" value="PurM-like, N-terminal domain"/>
    <property type="match status" value="1"/>
</dbReference>
<dbReference type="RefSeq" id="WP_110379689.1">
    <property type="nucleotide sequence ID" value="NZ_CP029288.2"/>
</dbReference>
<dbReference type="InterPro" id="IPR016188">
    <property type="entry name" value="PurM-like_N"/>
</dbReference>
<dbReference type="InterPro" id="IPR010918">
    <property type="entry name" value="PurM-like_C_dom"/>
</dbReference>
<dbReference type="PIRSF" id="PIRSF005644">
    <property type="entry name" value="Hdrgns_mtr_HypE"/>
    <property type="match status" value="1"/>
</dbReference>
<dbReference type="PANTHER" id="PTHR30303">
    <property type="entry name" value="HYDROGENASE ISOENZYMES FORMATION PROTEIN HYPE"/>
    <property type="match status" value="1"/>
</dbReference>
<protein>
    <submittedName>
        <fullName evidence="4">Hydrogenase expression/formation protein HypE</fullName>
    </submittedName>
</protein>
<feature type="domain" description="PurM-like N-terminal" evidence="2">
    <location>
        <begin position="45"/>
        <end position="156"/>
    </location>
</feature>
<dbReference type="GO" id="GO:0051604">
    <property type="term" value="P:protein maturation"/>
    <property type="evidence" value="ECO:0007669"/>
    <property type="project" value="TreeGrafter"/>
</dbReference>
<sequence>MANNILLSHGNGGKDTQNLLEKIIFSKLPEYLKKTDNGIGLNYPDDGAVISESKTKIIVSTDSHTINPYFFPGGSIGTLAASGTINDVVMMGGKPIAMLDSIVVSEGFSIEDLDKITTDLINVLKENNVALIGGDFKVMPKDSMNGIVINTVGLGVTENPIVDRIQENDVIIVTGPIGVHGALIASLQYGIESPLKSDVKPLTKLLDLFRDFPNDIHAARDPTRGGLAATLNEWVQLSNKMIIIDEKEIPIPEDVKSVTQITGLDPLVLANEGVAVLSVDNKASKEIIKELENLNFEPKIIGKVIQPTDQRNEKLVIVKTEVGGAKILEMPSGDIVPRIC</sequence>
<dbReference type="SUPFAM" id="SSF55326">
    <property type="entry name" value="PurM N-terminal domain-like"/>
    <property type="match status" value="1"/>
</dbReference>
<keyword evidence="5" id="KW-1185">Reference proteome</keyword>
<evidence type="ECO:0000256" key="1">
    <source>
        <dbReference type="ARBA" id="ARBA00006243"/>
    </source>
</evidence>
<dbReference type="GeneID" id="36837102"/>
<accession>A0A2U9IL80</accession>
<dbReference type="Pfam" id="PF00586">
    <property type="entry name" value="AIRS"/>
    <property type="match status" value="1"/>
</dbReference>
<dbReference type="OrthoDB" id="31494at2157"/>
<dbReference type="Pfam" id="PF02769">
    <property type="entry name" value="AIRS_C"/>
    <property type="match status" value="1"/>
</dbReference>
<dbReference type="PANTHER" id="PTHR30303:SF0">
    <property type="entry name" value="CARBAMOYL DEHYDRATASE HYPE"/>
    <property type="match status" value="1"/>
</dbReference>
<dbReference type="SUPFAM" id="SSF56042">
    <property type="entry name" value="PurM C-terminal domain-like"/>
    <property type="match status" value="1"/>
</dbReference>
<name>A0A2U9IL80_9CREN</name>
<dbReference type="InterPro" id="IPR036921">
    <property type="entry name" value="PurM-like_N_sf"/>
</dbReference>
<feature type="domain" description="PurM-like C-terminal" evidence="3">
    <location>
        <begin position="166"/>
        <end position="306"/>
    </location>
</feature>
<dbReference type="Gene3D" id="3.90.650.10">
    <property type="entry name" value="PurM-like C-terminal domain"/>
    <property type="match status" value="1"/>
</dbReference>
<organism evidence="4 5">
    <name type="scientific">Acidianus sulfidivorans JP7</name>
    <dbReference type="NCBI Taxonomy" id="619593"/>
    <lineage>
        <taxon>Archaea</taxon>
        <taxon>Thermoproteota</taxon>
        <taxon>Thermoprotei</taxon>
        <taxon>Sulfolobales</taxon>
        <taxon>Sulfolobaceae</taxon>
        <taxon>Acidianus</taxon>
    </lineage>
</organism>
<dbReference type="EMBL" id="CP029288">
    <property type="protein sequence ID" value="AWR96799.1"/>
    <property type="molecule type" value="Genomic_DNA"/>
</dbReference>
<dbReference type="KEGG" id="asul:DFR86_03995"/>